<dbReference type="AlphaFoldDB" id="A0A915KQM6"/>
<name>A0A915KQM6_ROMCU</name>
<keyword evidence="1" id="KW-1185">Reference proteome</keyword>
<reference evidence="2" key="1">
    <citation type="submission" date="2022-11" db="UniProtKB">
        <authorList>
            <consortium name="WormBaseParasite"/>
        </authorList>
    </citation>
    <scope>IDENTIFICATION</scope>
</reference>
<evidence type="ECO:0000313" key="1">
    <source>
        <dbReference type="Proteomes" id="UP000887565"/>
    </source>
</evidence>
<evidence type="ECO:0000313" key="2">
    <source>
        <dbReference type="WBParaSite" id="nRc.2.0.1.t41192-RA"/>
    </source>
</evidence>
<proteinExistence type="predicted"/>
<accession>A0A915KQM6</accession>
<sequence length="36" mass="3981">MPVFKVNPKFAKLTEVTNGLYVCGVSDLNPETLQNL</sequence>
<dbReference type="WBParaSite" id="nRc.2.0.1.t41192-RA">
    <property type="protein sequence ID" value="nRc.2.0.1.t41192-RA"/>
    <property type="gene ID" value="nRc.2.0.1.g41192"/>
</dbReference>
<protein>
    <submittedName>
        <fullName evidence="2">Uncharacterized protein</fullName>
    </submittedName>
</protein>
<organism evidence="1 2">
    <name type="scientific">Romanomermis culicivorax</name>
    <name type="common">Nematode worm</name>
    <dbReference type="NCBI Taxonomy" id="13658"/>
    <lineage>
        <taxon>Eukaryota</taxon>
        <taxon>Metazoa</taxon>
        <taxon>Ecdysozoa</taxon>
        <taxon>Nematoda</taxon>
        <taxon>Enoplea</taxon>
        <taxon>Dorylaimia</taxon>
        <taxon>Mermithida</taxon>
        <taxon>Mermithoidea</taxon>
        <taxon>Mermithidae</taxon>
        <taxon>Romanomermis</taxon>
    </lineage>
</organism>
<dbReference type="Proteomes" id="UP000887565">
    <property type="component" value="Unplaced"/>
</dbReference>